<dbReference type="InterPro" id="IPR043128">
    <property type="entry name" value="Rev_trsase/Diguanyl_cyclase"/>
</dbReference>
<dbReference type="Pfam" id="PF08447">
    <property type="entry name" value="PAS_3"/>
    <property type="match status" value="2"/>
</dbReference>
<dbReference type="InterPro" id="IPR035919">
    <property type="entry name" value="EAL_sf"/>
</dbReference>
<dbReference type="Gene3D" id="3.20.20.450">
    <property type="entry name" value="EAL domain"/>
    <property type="match status" value="1"/>
</dbReference>
<comment type="caution">
    <text evidence="6">The sequence shown here is derived from an EMBL/GenBank/DDBJ whole genome shotgun (WGS) entry which is preliminary data.</text>
</comment>
<keyword evidence="1" id="KW-1133">Transmembrane helix</keyword>
<feature type="domain" description="PAS" evidence="2">
    <location>
        <begin position="681"/>
        <end position="730"/>
    </location>
</feature>
<evidence type="ECO:0000259" key="4">
    <source>
        <dbReference type="PROSITE" id="PS50883"/>
    </source>
</evidence>
<dbReference type="PANTHER" id="PTHR44757:SF2">
    <property type="entry name" value="BIOFILM ARCHITECTURE MAINTENANCE PROTEIN MBAA"/>
    <property type="match status" value="1"/>
</dbReference>
<feature type="domain" description="GGDEF" evidence="5">
    <location>
        <begin position="841"/>
        <end position="975"/>
    </location>
</feature>
<dbReference type="PROSITE" id="PS50112">
    <property type="entry name" value="PAS"/>
    <property type="match status" value="3"/>
</dbReference>
<dbReference type="PANTHER" id="PTHR44757">
    <property type="entry name" value="DIGUANYLATE CYCLASE DGCP"/>
    <property type="match status" value="1"/>
</dbReference>
<reference evidence="6 7" key="1">
    <citation type="submission" date="2015-09" db="EMBL/GenBank/DDBJ databases">
        <authorList>
            <person name="Jackson K.R."/>
            <person name="Lunt B.L."/>
            <person name="Fisher J.N.B."/>
            <person name="Gardner A.V."/>
            <person name="Bailey M.E."/>
            <person name="Deus L.M."/>
            <person name="Earl A.S."/>
            <person name="Gibby P.D."/>
            <person name="Hartmann K.A."/>
            <person name="Liu J.E."/>
            <person name="Manci A.M."/>
            <person name="Nielsen D.A."/>
            <person name="Solomon M.B."/>
            <person name="Breakwell D.P."/>
            <person name="Burnett S.H."/>
            <person name="Grose J.H."/>
        </authorList>
    </citation>
    <scope>NUCLEOTIDE SEQUENCE [LARGE SCALE GENOMIC DNA]</scope>
    <source>
        <strain evidence="6 7">16</strain>
    </source>
</reference>
<feature type="transmembrane region" description="Helical" evidence="1">
    <location>
        <begin position="62"/>
        <end position="79"/>
    </location>
</feature>
<dbReference type="PROSITE" id="PS50113">
    <property type="entry name" value="PAC"/>
    <property type="match status" value="2"/>
</dbReference>
<feature type="domain" description="PAS" evidence="2">
    <location>
        <begin position="559"/>
        <end position="631"/>
    </location>
</feature>
<name>A0A0P6W6G6_9HYPH</name>
<dbReference type="SUPFAM" id="SSF141868">
    <property type="entry name" value="EAL domain-like"/>
    <property type="match status" value="1"/>
</dbReference>
<dbReference type="SMART" id="SM00091">
    <property type="entry name" value="PAS"/>
    <property type="match status" value="3"/>
</dbReference>
<dbReference type="FunFam" id="3.20.20.450:FF:000001">
    <property type="entry name" value="Cyclic di-GMP phosphodiesterase yahA"/>
    <property type="match status" value="1"/>
</dbReference>
<sequence length="1273" mass="137694">MSAADAIGHPMAFRFISLFSVKARAVRIVVFYAGFATLWIYASDTLLAQIADPASLAELAKYKGLFFVAVTSLLLHMVLRNVPLEAAAGEESIRLRLWEPLAAGASVLAVGMIAVLVYRAEDSALRQGVFDHLEATAEARGQAISDWLASRQHSLEAIARSASDASAEPLHRVTIDRTMEAARDIFGFVAIALVDADGHLLAGSADAKPDTVMLQRIAAMSGRVDGQAPQVTTLIDLHRQADGQTHFGAIAPVRGLLVPPRRAGDPSGAPATSGAPVQAFVIGEWLPDLPFFQRMAGGDRSRTLLMRTVDGRLETLFARSQAFLPGADEEAGEDSPEAIFAATGHRRIEAPDGSGTGILAAAARLPVPGWFVLTEIDENTALAGLRHLAVAAAVCVAVAFGASLALGLFLWQRQRLGVVLSDLARQREAQAAEDRYRVTFDQVPVGIVQIRAGGRFGRCNRAFYEITGIDPEKLETGTPLDLVHPDERSAVAASVSMLFSGERQVMSAERRLLRPDGSTVIVAITATSARDAKSGERTVIATLQDITARRRAEDALRASQERFDLAMRGANDGVWDWNLVTGTIYYSPRWKAMLGYGEDEIEDRIESHDALLHPDDRQAAHDQTAAIFDGRRDSYACEFRMRAKNGEWRHILSRAFVVRGAAGEPIRMVGTHVDLTKQKRDEEALRQAAAVFSNTQEGVMITDPNGRIIDVNPAFTVITGWSRAEAVGRSVSILNSGLQDKAFYEALWWEINENGHWQGEIWNRRRSGEVYPQWLTISTVRDAQGRPVRRIGTFIDIGKLKTSEAHLAFLANHDVLTGLPNRATLMNAIGQSLGNAAAYQSGGAVLFFDLDRFKTVNDSLGHAVGDELIVAVANRLKEGLPIGAVLARLGGDEFVAVIHGVTDRDAIGVQAEHWRRQLDQPFTLAGGRSLYVTVSIGVAVFPGDGDHATDLLQHADAALYAAKAAGGDTVRFYTGDLTEAASARLDTEIGLRRAIDNGEFELYYQPLVGTADGRVRGVEALIRWRHPVHGLMEPGRFLAIADETGLVLPIGEWVLPEACRQLQAWREAGVALDLVAVNLTPREFKRSDIVERVAAALSAAGLPARCLELEITEGALLDHGEGLDRRLAELKALGVRLAIDDFGTGYSSLAYLSQLPIDKLKIDKSFVRKLTEDDTSREIVRTIVGLAHNLGIVALAEGVETAAQLDLLQAMGCEYVQGYYFSRPVPNRDIPLMLGADTTAVDRAPQASAEIPAVPVEIAGGPAEARGCQSASL</sequence>
<keyword evidence="1" id="KW-0812">Transmembrane</keyword>
<gene>
    <name evidence="6" type="ORF">ABB55_23020</name>
</gene>
<dbReference type="InterPro" id="IPR013767">
    <property type="entry name" value="PAS_fold"/>
</dbReference>
<dbReference type="Gene3D" id="3.30.450.20">
    <property type="entry name" value="PAS domain"/>
    <property type="match status" value="3"/>
</dbReference>
<evidence type="ECO:0000313" key="6">
    <source>
        <dbReference type="EMBL" id="KPL54739.1"/>
    </source>
</evidence>
<feature type="domain" description="PAS" evidence="2">
    <location>
        <begin position="432"/>
        <end position="502"/>
    </location>
</feature>
<dbReference type="InterPro" id="IPR013655">
    <property type="entry name" value="PAS_fold_3"/>
</dbReference>
<protein>
    <recommendedName>
        <fullName evidence="8">Diguanylate cyclase</fullName>
    </recommendedName>
</protein>
<dbReference type="SUPFAM" id="SSF55785">
    <property type="entry name" value="PYP-like sensor domain (PAS domain)"/>
    <property type="match status" value="3"/>
</dbReference>
<dbReference type="InterPro" id="IPR052155">
    <property type="entry name" value="Biofilm_reg_signaling"/>
</dbReference>
<reference evidence="6 7" key="2">
    <citation type="submission" date="2015-10" db="EMBL/GenBank/DDBJ databases">
        <title>Draft Genome Sequence of Prosthecomicrobium hirschii ATCC 27832.</title>
        <authorList>
            <person name="Daniel J."/>
            <person name="Givan S.A."/>
            <person name="Brun Y.V."/>
            <person name="Brown P.J."/>
        </authorList>
    </citation>
    <scope>NUCLEOTIDE SEQUENCE [LARGE SCALE GENOMIC DNA]</scope>
    <source>
        <strain evidence="6 7">16</strain>
    </source>
</reference>
<dbReference type="STRING" id="665126.ABB55_23020"/>
<dbReference type="SUPFAM" id="SSF55073">
    <property type="entry name" value="Nucleotide cyclase"/>
    <property type="match status" value="1"/>
</dbReference>
<dbReference type="Gene3D" id="3.30.70.270">
    <property type="match status" value="1"/>
</dbReference>
<dbReference type="InterPro" id="IPR035965">
    <property type="entry name" value="PAS-like_dom_sf"/>
</dbReference>
<dbReference type="InterPro" id="IPR001610">
    <property type="entry name" value="PAC"/>
</dbReference>
<evidence type="ECO:0000259" key="2">
    <source>
        <dbReference type="PROSITE" id="PS50112"/>
    </source>
</evidence>
<dbReference type="PROSITE" id="PS50883">
    <property type="entry name" value="EAL"/>
    <property type="match status" value="1"/>
</dbReference>
<dbReference type="Pfam" id="PF00563">
    <property type="entry name" value="EAL"/>
    <property type="match status" value="1"/>
</dbReference>
<keyword evidence="1" id="KW-0472">Membrane</keyword>
<dbReference type="CDD" id="cd01948">
    <property type="entry name" value="EAL"/>
    <property type="match status" value="1"/>
</dbReference>
<dbReference type="Pfam" id="PF00990">
    <property type="entry name" value="GGDEF"/>
    <property type="match status" value="1"/>
</dbReference>
<dbReference type="SMART" id="SM00086">
    <property type="entry name" value="PAC"/>
    <property type="match status" value="3"/>
</dbReference>
<dbReference type="AlphaFoldDB" id="A0A0P6W6G6"/>
<evidence type="ECO:0000313" key="7">
    <source>
        <dbReference type="Proteomes" id="UP000048984"/>
    </source>
</evidence>
<dbReference type="InterPro" id="IPR000014">
    <property type="entry name" value="PAS"/>
</dbReference>
<dbReference type="InterPro" id="IPR001633">
    <property type="entry name" value="EAL_dom"/>
</dbReference>
<dbReference type="Proteomes" id="UP000048984">
    <property type="component" value="Unassembled WGS sequence"/>
</dbReference>
<dbReference type="SMART" id="SM00267">
    <property type="entry name" value="GGDEF"/>
    <property type="match status" value="1"/>
</dbReference>
<dbReference type="GO" id="GO:0006355">
    <property type="term" value="P:regulation of DNA-templated transcription"/>
    <property type="evidence" value="ECO:0007669"/>
    <property type="project" value="InterPro"/>
</dbReference>
<feature type="transmembrane region" description="Helical" evidence="1">
    <location>
        <begin position="24"/>
        <end position="42"/>
    </location>
</feature>
<proteinExistence type="predicted"/>
<evidence type="ECO:0008006" key="8">
    <source>
        <dbReference type="Google" id="ProtNLM"/>
    </source>
</evidence>
<dbReference type="InterPro" id="IPR000160">
    <property type="entry name" value="GGDEF_dom"/>
</dbReference>
<dbReference type="PROSITE" id="PS50887">
    <property type="entry name" value="GGDEF"/>
    <property type="match status" value="1"/>
</dbReference>
<feature type="domain" description="PAC" evidence="3">
    <location>
        <begin position="506"/>
        <end position="558"/>
    </location>
</feature>
<evidence type="ECO:0000259" key="3">
    <source>
        <dbReference type="PROSITE" id="PS50113"/>
    </source>
</evidence>
<dbReference type="InterPro" id="IPR000700">
    <property type="entry name" value="PAS-assoc_C"/>
</dbReference>
<accession>A0A0P6W6G6</accession>
<keyword evidence="7" id="KW-1185">Reference proteome</keyword>
<dbReference type="CDD" id="cd00130">
    <property type="entry name" value="PAS"/>
    <property type="match status" value="3"/>
</dbReference>
<dbReference type="EMBL" id="LJYW01000001">
    <property type="protein sequence ID" value="KPL54739.1"/>
    <property type="molecule type" value="Genomic_DNA"/>
</dbReference>
<dbReference type="SMART" id="SM00052">
    <property type="entry name" value="EAL"/>
    <property type="match status" value="1"/>
</dbReference>
<dbReference type="Pfam" id="PF00989">
    <property type="entry name" value="PAS"/>
    <property type="match status" value="1"/>
</dbReference>
<dbReference type="NCBIfam" id="TIGR00254">
    <property type="entry name" value="GGDEF"/>
    <property type="match status" value="1"/>
</dbReference>
<organism evidence="6 7">
    <name type="scientific">Prosthecodimorpha hirschii</name>
    <dbReference type="NCBI Taxonomy" id="665126"/>
    <lineage>
        <taxon>Bacteria</taxon>
        <taxon>Pseudomonadati</taxon>
        <taxon>Pseudomonadota</taxon>
        <taxon>Alphaproteobacteria</taxon>
        <taxon>Hyphomicrobiales</taxon>
        <taxon>Ancalomicrobiaceae</taxon>
        <taxon>Prosthecodimorpha</taxon>
    </lineage>
</organism>
<dbReference type="NCBIfam" id="TIGR00229">
    <property type="entry name" value="sensory_box"/>
    <property type="match status" value="3"/>
</dbReference>
<evidence type="ECO:0000256" key="1">
    <source>
        <dbReference type="SAM" id="Phobius"/>
    </source>
</evidence>
<dbReference type="InterPro" id="IPR029787">
    <property type="entry name" value="Nucleotide_cyclase"/>
</dbReference>
<feature type="domain" description="PAC" evidence="3">
    <location>
        <begin position="635"/>
        <end position="687"/>
    </location>
</feature>
<evidence type="ECO:0000259" key="5">
    <source>
        <dbReference type="PROSITE" id="PS50887"/>
    </source>
</evidence>
<dbReference type="CDD" id="cd01949">
    <property type="entry name" value="GGDEF"/>
    <property type="match status" value="1"/>
</dbReference>
<feature type="transmembrane region" description="Helical" evidence="1">
    <location>
        <begin position="100"/>
        <end position="118"/>
    </location>
</feature>
<feature type="domain" description="EAL" evidence="4">
    <location>
        <begin position="984"/>
        <end position="1238"/>
    </location>
</feature>